<organism evidence="5 6">
    <name type="scientific">Pseudonocardia yunnanensis</name>
    <dbReference type="NCBI Taxonomy" id="58107"/>
    <lineage>
        <taxon>Bacteria</taxon>
        <taxon>Bacillati</taxon>
        <taxon>Actinomycetota</taxon>
        <taxon>Actinomycetes</taxon>
        <taxon>Pseudonocardiales</taxon>
        <taxon>Pseudonocardiaceae</taxon>
        <taxon>Pseudonocardia</taxon>
    </lineage>
</organism>
<sequence length="139" mass="15318">MAWATCGDHGEPDDTGNRQGARGAVRGLPRSGDVVSGEDDDVCLSLGAYLVGSLVKSERAAFDRHLPDCADCRREIAELMPLLSLLRCVDPTEWCNQAPRRDVTGRRGSSSRPVPGRKPGDVGGCGERRRLWWWRWSRG</sequence>
<evidence type="ECO:0000256" key="1">
    <source>
        <dbReference type="ARBA" id="ARBA00023015"/>
    </source>
</evidence>
<evidence type="ECO:0000256" key="2">
    <source>
        <dbReference type="ARBA" id="ARBA00023163"/>
    </source>
</evidence>
<dbReference type="EMBL" id="JBHUCO010000037">
    <property type="protein sequence ID" value="MFD1521535.1"/>
    <property type="molecule type" value="Genomic_DNA"/>
</dbReference>
<dbReference type="InterPro" id="IPR027383">
    <property type="entry name" value="Znf_put"/>
</dbReference>
<reference evidence="6" key="1">
    <citation type="journal article" date="2019" name="Int. J. Syst. Evol. Microbiol.">
        <title>The Global Catalogue of Microorganisms (GCM) 10K type strain sequencing project: providing services to taxonomists for standard genome sequencing and annotation.</title>
        <authorList>
            <consortium name="The Broad Institute Genomics Platform"/>
            <consortium name="The Broad Institute Genome Sequencing Center for Infectious Disease"/>
            <person name="Wu L."/>
            <person name="Ma J."/>
        </authorList>
    </citation>
    <scope>NUCLEOTIDE SEQUENCE [LARGE SCALE GENOMIC DNA]</scope>
    <source>
        <strain evidence="6">CCM 7043</strain>
    </source>
</reference>
<protein>
    <submittedName>
        <fullName evidence="5">Anti-sigma factor family protein</fullName>
    </submittedName>
</protein>
<dbReference type="Proteomes" id="UP001597114">
    <property type="component" value="Unassembled WGS sequence"/>
</dbReference>
<evidence type="ECO:0000313" key="6">
    <source>
        <dbReference type="Proteomes" id="UP001597114"/>
    </source>
</evidence>
<evidence type="ECO:0000313" key="5">
    <source>
        <dbReference type="EMBL" id="MFD1521535.1"/>
    </source>
</evidence>
<keyword evidence="6" id="KW-1185">Reference proteome</keyword>
<evidence type="ECO:0000256" key="3">
    <source>
        <dbReference type="SAM" id="MobiDB-lite"/>
    </source>
</evidence>
<proteinExistence type="predicted"/>
<feature type="domain" description="Putative zinc-finger" evidence="4">
    <location>
        <begin position="43"/>
        <end position="73"/>
    </location>
</feature>
<gene>
    <name evidence="5" type="ORF">ACFSJD_28840</name>
</gene>
<dbReference type="Gene3D" id="1.10.10.1320">
    <property type="entry name" value="Anti-sigma factor, zinc-finger domain"/>
    <property type="match status" value="1"/>
</dbReference>
<keyword evidence="2" id="KW-0804">Transcription</keyword>
<keyword evidence="1" id="KW-0805">Transcription regulation</keyword>
<feature type="region of interest" description="Disordered" evidence="3">
    <location>
        <begin position="1"/>
        <end position="37"/>
    </location>
</feature>
<dbReference type="InterPro" id="IPR041916">
    <property type="entry name" value="Anti_sigma_zinc_sf"/>
</dbReference>
<comment type="caution">
    <text evidence="5">The sequence shown here is derived from an EMBL/GenBank/DDBJ whole genome shotgun (WGS) entry which is preliminary data.</text>
</comment>
<dbReference type="Pfam" id="PF13490">
    <property type="entry name" value="zf-HC2"/>
    <property type="match status" value="1"/>
</dbReference>
<evidence type="ECO:0000259" key="4">
    <source>
        <dbReference type="Pfam" id="PF13490"/>
    </source>
</evidence>
<name>A0ABW4F451_9PSEU</name>
<dbReference type="RefSeq" id="WP_379659265.1">
    <property type="nucleotide sequence ID" value="NZ_BAAAUS010000024.1"/>
</dbReference>
<feature type="region of interest" description="Disordered" evidence="3">
    <location>
        <begin position="99"/>
        <end position="123"/>
    </location>
</feature>
<accession>A0ABW4F451</accession>